<dbReference type="KEGG" id="spsr:EGC80_02515"/>
<accession>A0A3N4EQ34</accession>
<keyword evidence="1" id="KW-1133">Transmembrane helix</keyword>
<name>A0A3N4EQ34_9GAMM</name>
<feature type="transmembrane region" description="Helical" evidence="1">
    <location>
        <begin position="21"/>
        <end position="39"/>
    </location>
</feature>
<organism evidence="3 5">
    <name type="scientific">Shewanella psychromarinicola</name>
    <dbReference type="NCBI Taxonomy" id="2487742"/>
    <lineage>
        <taxon>Bacteria</taxon>
        <taxon>Pseudomonadati</taxon>
        <taxon>Pseudomonadota</taxon>
        <taxon>Gammaproteobacteria</taxon>
        <taxon>Alteromonadales</taxon>
        <taxon>Shewanellaceae</taxon>
        <taxon>Shewanella</taxon>
    </lineage>
</organism>
<dbReference type="EMBL" id="RKKB01000005">
    <property type="protein sequence ID" value="RPA31454.1"/>
    <property type="molecule type" value="Genomic_DNA"/>
</dbReference>
<evidence type="ECO:0000256" key="1">
    <source>
        <dbReference type="SAM" id="Phobius"/>
    </source>
</evidence>
<proteinExistence type="predicted"/>
<keyword evidence="4" id="KW-1185">Reference proteome</keyword>
<dbReference type="Proteomes" id="UP000278855">
    <property type="component" value="Unassembled WGS sequence"/>
</dbReference>
<dbReference type="EMBL" id="CP034073">
    <property type="protein sequence ID" value="AZG33908.1"/>
    <property type="molecule type" value="Genomic_DNA"/>
</dbReference>
<dbReference type="RefSeq" id="WP_124013205.1">
    <property type="nucleotide sequence ID" value="NZ_CP034073.1"/>
</dbReference>
<gene>
    <name evidence="3" type="ORF">EGC77_13755</name>
    <name evidence="2" type="ORF">EGC80_02515</name>
</gene>
<keyword evidence="1" id="KW-0812">Transmembrane</keyword>
<reference evidence="3" key="3">
    <citation type="submission" date="2018-11" db="EMBL/GenBank/DDBJ databases">
        <authorList>
            <person name="Hwang Y.J."/>
            <person name="Hwang C.Y."/>
        </authorList>
    </citation>
    <scope>NUCLEOTIDE SEQUENCE</scope>
    <source>
        <strain evidence="3">R106</strain>
    </source>
</reference>
<dbReference type="Proteomes" id="UP000273778">
    <property type="component" value="Chromosome"/>
</dbReference>
<reference evidence="5" key="2">
    <citation type="submission" date="2018-11" db="EMBL/GenBank/DDBJ databases">
        <title>Shewanella sp. R106.</title>
        <authorList>
            <person name="Hwang Y.J."/>
            <person name="Hwang C.Y."/>
        </authorList>
    </citation>
    <scope>NUCLEOTIDE SEQUENCE [LARGE SCALE GENOMIC DNA]</scope>
    <source>
        <strain evidence="5">R106</strain>
    </source>
</reference>
<reference evidence="2 4" key="1">
    <citation type="submission" date="2018-11" db="EMBL/GenBank/DDBJ databases">
        <title>Shewanella sp. M2.</title>
        <authorList>
            <person name="Hwang Y.J."/>
            <person name="Hwang C.Y."/>
        </authorList>
    </citation>
    <scope>NUCLEOTIDE SEQUENCE [LARGE SCALE GENOMIC DNA]</scope>
    <source>
        <strain evidence="2 4">M2</strain>
    </source>
</reference>
<sequence>MVKHLLRKLSGRDGKLLPASVFAVFATSGLALLLSQILLTTEANSANSKACVCDSTTSYNTSLPSSHPTNRCAEQSDDVSWGNWVTGNSRSSQFHFIDLLELIHGHKDKPLNDMPTSGSPTQISR</sequence>
<protein>
    <submittedName>
        <fullName evidence="3">Uncharacterized protein</fullName>
    </submittedName>
</protein>
<dbReference type="AlphaFoldDB" id="A0A3N4EQ34"/>
<dbReference type="OrthoDB" id="5772064at2"/>
<keyword evidence="1" id="KW-0472">Membrane</keyword>
<evidence type="ECO:0000313" key="4">
    <source>
        <dbReference type="Proteomes" id="UP000273778"/>
    </source>
</evidence>
<evidence type="ECO:0000313" key="5">
    <source>
        <dbReference type="Proteomes" id="UP000278855"/>
    </source>
</evidence>
<evidence type="ECO:0000313" key="2">
    <source>
        <dbReference type="EMBL" id="AZG33908.1"/>
    </source>
</evidence>
<evidence type="ECO:0000313" key="3">
    <source>
        <dbReference type="EMBL" id="RPA31454.1"/>
    </source>
</evidence>